<reference evidence="1 2" key="1">
    <citation type="submission" date="2024-04" db="EMBL/GenBank/DDBJ databases">
        <authorList>
            <person name="Fracassetti M."/>
        </authorList>
    </citation>
    <scope>NUCLEOTIDE SEQUENCE [LARGE SCALE GENOMIC DNA]</scope>
</reference>
<evidence type="ECO:0000313" key="2">
    <source>
        <dbReference type="Proteomes" id="UP001497516"/>
    </source>
</evidence>
<keyword evidence="2" id="KW-1185">Reference proteome</keyword>
<dbReference type="Proteomes" id="UP001497516">
    <property type="component" value="Chromosome 4"/>
</dbReference>
<accession>A0AAV2E9R2</accession>
<gene>
    <name evidence="1" type="ORF">LTRI10_LOCUS23846</name>
</gene>
<name>A0AAV2E9R2_9ROSI</name>
<evidence type="ECO:0000313" key="1">
    <source>
        <dbReference type="EMBL" id="CAL1382527.1"/>
    </source>
</evidence>
<organism evidence="1 2">
    <name type="scientific">Linum trigynum</name>
    <dbReference type="NCBI Taxonomy" id="586398"/>
    <lineage>
        <taxon>Eukaryota</taxon>
        <taxon>Viridiplantae</taxon>
        <taxon>Streptophyta</taxon>
        <taxon>Embryophyta</taxon>
        <taxon>Tracheophyta</taxon>
        <taxon>Spermatophyta</taxon>
        <taxon>Magnoliopsida</taxon>
        <taxon>eudicotyledons</taxon>
        <taxon>Gunneridae</taxon>
        <taxon>Pentapetalae</taxon>
        <taxon>rosids</taxon>
        <taxon>fabids</taxon>
        <taxon>Malpighiales</taxon>
        <taxon>Linaceae</taxon>
        <taxon>Linum</taxon>
    </lineage>
</organism>
<dbReference type="AlphaFoldDB" id="A0AAV2E9R2"/>
<dbReference type="EMBL" id="OZ034817">
    <property type="protein sequence ID" value="CAL1382527.1"/>
    <property type="molecule type" value="Genomic_DNA"/>
</dbReference>
<proteinExistence type="predicted"/>
<sequence>MNVPAFINVLGWSDILVNQDFGQYPEVVHMFYANMKSYFNTIPPSFITIVFNYLITINVELLSLLLGIPINGAEFMDASLTSKAWNSMNSRLFASILAILEDTIRMCFLQEDFLMISKFSTSISLRPFFLDLMASPLFIPQTCGLWKVTFPLPLKLLASVRRRRPRVDALGGHKAGNVVPSLEECLSIVVLVGDVNDKGNHALVKEVGASSRDIMKESANNENLDDINKDEDISDYMPSPIHPF</sequence>
<protein>
    <submittedName>
        <fullName evidence="1">Uncharacterized protein</fullName>
    </submittedName>
</protein>